<reference evidence="1" key="1">
    <citation type="submission" date="2021-11" db="EMBL/GenBank/DDBJ databases">
        <title>Fusarium solani-melongenae Genome sequencing and assembly.</title>
        <authorList>
            <person name="Xie S."/>
            <person name="Huang L."/>
            <person name="Zhang X."/>
        </authorList>
    </citation>
    <scope>NUCLEOTIDE SEQUENCE</scope>
    <source>
        <strain evidence="1">CRI 24-3</strain>
    </source>
</reference>
<evidence type="ECO:0000313" key="2">
    <source>
        <dbReference type="Proteomes" id="UP000830768"/>
    </source>
</evidence>
<gene>
    <name evidence="1" type="ORF">LCI18_007105</name>
</gene>
<sequence length="900" mass="100862">MRVTPPRSKRRRCGVRFPGVQMRVWIGVFTSGRGRSSVSLTGIGYLSEDFVRASDDSGVSYENSVQVLKCYDLRHSDSDKPRTFAFHESCWQILLSQLESLTGRPQEPRRIAEPLFNLLFCLLRDRFNVSFQAHDFGGAFEICSSPKGLPGRWKFLLANPNAFRTRISCQVVHAHADHFQDCSDNNQDCFSRFPLDSFWASRFAIDKEMNFFALQEYLSKSVSPKNDWRLLYVCIRSTLRDSAVTGHLRNRRRTWQCVGHTQCLIPLLDQTRSIRLSNSLAPELVSQGYSTGQVARGVVRADSLLFRVVGYEAKTIQISVSSITFDCAEYVSGMRVFYSSGTDSITELCRAGLIMPYSEGSIIIPPNVQLIGVQVASSISGIVGLGFLLQDGDGPTIQRTTGTINSPPEGVGVAALRPRVGHKLSGLLIGLDACKFVSLQLLELRVDPVHSKSGPSGTSRPEPWYWHPAEPDRSDIATLQIPIFALDMNFGGIDGTLHDDRGGFFRGYAFFYTDGSKQAFEATEILDSATKRRTCIEQSIALDGPGGERIVKLSFMRLDKHPQVVKMFTNHGRTLEFRPTTPSNCTHLSYERLSFEASPQVLQKSNSCFTSVVLSKIRRIRVSVGIPGRTRTPDHVSGLCFEFWDSKVPVYRGERITGFTFWQAQESHPNNADFDYSGRITGIMISKVTLGHKEIAFRFGGKDDMLVYSFLENSYERLSGLAWSFDHQCDYIYAYTQPRLGTSLMLHGITDSRIPGKLFWQIQGSKGTWLQLSGLVFEYGSLRILRQAGGIAGDRVSVKLEEGGFITRMDVLNESETLHTNQNRELGLQDVPNFYLADGSLQTYDFVDPHGKETPNTPSRRGTLATLSERYGGMCVGIWVTMNVFPRATGIQFFRRSCKM</sequence>
<protein>
    <submittedName>
        <fullName evidence="1">Uncharacterized protein</fullName>
    </submittedName>
</protein>
<evidence type="ECO:0000313" key="1">
    <source>
        <dbReference type="EMBL" id="UPK96170.1"/>
    </source>
</evidence>
<keyword evidence="2" id="KW-1185">Reference proteome</keyword>
<accession>A0ACD3Z4R3</accession>
<dbReference type="EMBL" id="CP090035">
    <property type="protein sequence ID" value="UPK96170.1"/>
    <property type="molecule type" value="Genomic_DNA"/>
</dbReference>
<dbReference type="Proteomes" id="UP000830768">
    <property type="component" value="Chromosome 6"/>
</dbReference>
<proteinExistence type="predicted"/>
<organism evidence="1 2">
    <name type="scientific">Fusarium solani subsp. cucurbitae</name>
    <name type="common">Neocosmosporum cucurbitae</name>
    <dbReference type="NCBI Taxonomy" id="2747967"/>
    <lineage>
        <taxon>Eukaryota</taxon>
        <taxon>Fungi</taxon>
        <taxon>Dikarya</taxon>
        <taxon>Ascomycota</taxon>
        <taxon>Pezizomycotina</taxon>
        <taxon>Sordariomycetes</taxon>
        <taxon>Hypocreomycetidae</taxon>
        <taxon>Hypocreales</taxon>
        <taxon>Nectriaceae</taxon>
        <taxon>Fusarium</taxon>
        <taxon>Fusarium solani species complex</taxon>
    </lineage>
</organism>
<name>A0ACD3Z4R3_FUSSC</name>